<gene>
    <name evidence="1" type="ORF">IWZ03DRAFT_370393</name>
</gene>
<protein>
    <submittedName>
        <fullName evidence="1">Uncharacterized protein</fullName>
    </submittedName>
</protein>
<organism evidence="1 2">
    <name type="scientific">Phyllosticta citriasiana</name>
    <dbReference type="NCBI Taxonomy" id="595635"/>
    <lineage>
        <taxon>Eukaryota</taxon>
        <taxon>Fungi</taxon>
        <taxon>Dikarya</taxon>
        <taxon>Ascomycota</taxon>
        <taxon>Pezizomycotina</taxon>
        <taxon>Dothideomycetes</taxon>
        <taxon>Dothideomycetes incertae sedis</taxon>
        <taxon>Botryosphaeriales</taxon>
        <taxon>Phyllostictaceae</taxon>
        <taxon>Phyllosticta</taxon>
    </lineage>
</organism>
<evidence type="ECO:0000313" key="1">
    <source>
        <dbReference type="EMBL" id="KAK7522147.1"/>
    </source>
</evidence>
<reference evidence="1 2" key="1">
    <citation type="submission" date="2024-04" db="EMBL/GenBank/DDBJ databases">
        <title>Phyllosticta paracitricarpa is synonymous to the EU quarantine fungus P. citricarpa based on phylogenomic analyses.</title>
        <authorList>
            <consortium name="Lawrence Berkeley National Laboratory"/>
            <person name="Van Ingen-Buijs V.A."/>
            <person name="Van Westerhoven A.C."/>
            <person name="Haridas S."/>
            <person name="Skiadas P."/>
            <person name="Martin F."/>
            <person name="Groenewald J.Z."/>
            <person name="Crous P.W."/>
            <person name="Seidl M.F."/>
        </authorList>
    </citation>
    <scope>NUCLEOTIDE SEQUENCE [LARGE SCALE GENOMIC DNA]</scope>
    <source>
        <strain evidence="1 2">CBS 123371</strain>
    </source>
</reference>
<evidence type="ECO:0000313" key="2">
    <source>
        <dbReference type="Proteomes" id="UP001363622"/>
    </source>
</evidence>
<dbReference type="Proteomes" id="UP001363622">
    <property type="component" value="Unassembled WGS sequence"/>
</dbReference>
<proteinExistence type="predicted"/>
<accession>A0ABR1KVE8</accession>
<keyword evidence="2" id="KW-1185">Reference proteome</keyword>
<comment type="caution">
    <text evidence="1">The sequence shown here is derived from an EMBL/GenBank/DDBJ whole genome shotgun (WGS) entry which is preliminary data.</text>
</comment>
<dbReference type="EMBL" id="JBBPHU010000002">
    <property type="protein sequence ID" value="KAK7522147.1"/>
    <property type="molecule type" value="Genomic_DNA"/>
</dbReference>
<sequence>MDVASAALPSSLGAILGQPSAKKHPSLCAISIRAPGSHPDQPPAAVSTPYIHMYVFTAMTFGSPPHAALALVEFLPVPLHELGTRVMQCRSHGTPDALAVNFTGLPETFLSTLQSSTCLRLPPAACHCFTLPCLHAALPGIALLRPLCNSTWALVIDLTSFVVCTWRGDGSDMAPFVVG</sequence>
<name>A0ABR1KVE8_9PEZI</name>